<dbReference type="Gene3D" id="3.30.70.120">
    <property type="match status" value="1"/>
</dbReference>
<reference evidence="6" key="2">
    <citation type="submission" date="2020-09" db="EMBL/GenBank/DDBJ databases">
        <authorList>
            <person name="Sun Q."/>
            <person name="Ohkuma M."/>
        </authorList>
    </citation>
    <scope>NUCLEOTIDE SEQUENCE</scope>
    <source>
        <strain evidence="6">JCM 14719</strain>
    </source>
</reference>
<dbReference type="PANTHER" id="PTHR13799">
    <property type="entry name" value="NGG1 INTERACTING FACTOR 3"/>
    <property type="match status" value="1"/>
</dbReference>
<dbReference type="InterPro" id="IPR015867">
    <property type="entry name" value="N-reg_PII/ATP_PRibTrfase_C"/>
</dbReference>
<reference evidence="6" key="1">
    <citation type="journal article" date="2014" name="Int. J. Syst. Evol. Microbiol.">
        <title>Complete genome sequence of Corynebacterium casei LMG S-19264T (=DSM 44701T), isolated from a smear-ripened cheese.</title>
        <authorList>
            <consortium name="US DOE Joint Genome Institute (JGI-PGF)"/>
            <person name="Walter F."/>
            <person name="Albersmeier A."/>
            <person name="Kalinowski J."/>
            <person name="Ruckert C."/>
        </authorList>
    </citation>
    <scope>NUCLEOTIDE SEQUENCE</scope>
    <source>
        <strain evidence="6">JCM 14719</strain>
    </source>
</reference>
<dbReference type="InterPro" id="IPR017221">
    <property type="entry name" value="DUF34/NIF3_bac"/>
</dbReference>
<accession>A0A8J3FB28</accession>
<comment type="caution">
    <text evidence="6">The sequence shown here is derived from an EMBL/GenBank/DDBJ whole genome shotgun (WGS) entry which is preliminary data.</text>
</comment>
<dbReference type="PIRSF" id="PIRSF037489">
    <property type="entry name" value="UCP037489_NIF3_YqfO"/>
    <property type="match status" value="1"/>
</dbReference>
<dbReference type="SUPFAM" id="SSF102705">
    <property type="entry name" value="NIF3 (NGG1p interacting factor 3)-like"/>
    <property type="match status" value="1"/>
</dbReference>
<dbReference type="NCBIfam" id="TIGR00486">
    <property type="entry name" value="YbgI_SA1388"/>
    <property type="match status" value="1"/>
</dbReference>
<dbReference type="Pfam" id="PF01784">
    <property type="entry name" value="DUF34_NIF3"/>
    <property type="match status" value="1"/>
</dbReference>
<evidence type="ECO:0000256" key="4">
    <source>
        <dbReference type="PIRNR" id="PIRNR037489"/>
    </source>
</evidence>
<keyword evidence="7" id="KW-1185">Reference proteome</keyword>
<organism evidence="6 7">
    <name type="scientific">Calditerricola satsumensis</name>
    <dbReference type="NCBI Taxonomy" id="373054"/>
    <lineage>
        <taxon>Bacteria</taxon>
        <taxon>Bacillati</taxon>
        <taxon>Bacillota</taxon>
        <taxon>Bacilli</taxon>
        <taxon>Bacillales</taxon>
        <taxon>Bacillaceae</taxon>
        <taxon>Calditerricola</taxon>
    </lineage>
</organism>
<dbReference type="EMBL" id="BMOF01000020">
    <property type="protein sequence ID" value="GGJ99717.1"/>
    <property type="molecule type" value="Genomic_DNA"/>
</dbReference>
<protein>
    <recommendedName>
        <fullName evidence="2 4">GTP cyclohydrolase 1 type 2 homolog</fullName>
    </recommendedName>
</protein>
<dbReference type="InterPro" id="IPR002678">
    <property type="entry name" value="DUF34/NIF3"/>
</dbReference>
<evidence type="ECO:0000256" key="1">
    <source>
        <dbReference type="ARBA" id="ARBA00006964"/>
    </source>
</evidence>
<comment type="similarity">
    <text evidence="1 4">Belongs to the GTP cyclohydrolase I type 2/NIF3 family.</text>
</comment>
<dbReference type="FunFam" id="3.40.1390.30:FF:000001">
    <property type="entry name" value="GTP cyclohydrolase 1 type 2"/>
    <property type="match status" value="1"/>
</dbReference>
<keyword evidence="3 4" id="KW-0479">Metal-binding</keyword>
<feature type="binding site" evidence="5">
    <location>
        <position position="70"/>
    </location>
    <ligand>
        <name>a divalent metal cation</name>
        <dbReference type="ChEBI" id="CHEBI:60240"/>
        <label>1</label>
    </ligand>
</feature>
<dbReference type="InterPro" id="IPR036069">
    <property type="entry name" value="DUF34/NIF3_sf"/>
</dbReference>
<evidence type="ECO:0000313" key="6">
    <source>
        <dbReference type="EMBL" id="GGJ99717.1"/>
    </source>
</evidence>
<feature type="binding site" evidence="5">
    <location>
        <position position="69"/>
    </location>
    <ligand>
        <name>a divalent metal cation</name>
        <dbReference type="ChEBI" id="CHEBI:60240"/>
        <label>1</label>
    </ligand>
</feature>
<proteinExistence type="inferred from homology"/>
<dbReference type="FunFam" id="3.30.70.120:FF:000006">
    <property type="entry name" value="GTP cyclohydrolase 1 type 2 homolog"/>
    <property type="match status" value="1"/>
</dbReference>
<dbReference type="Proteomes" id="UP000637720">
    <property type="component" value="Unassembled WGS sequence"/>
</dbReference>
<dbReference type="PANTHER" id="PTHR13799:SF14">
    <property type="entry name" value="GTP CYCLOHYDROLASE 1 TYPE 2 HOMOLOG"/>
    <property type="match status" value="1"/>
</dbReference>
<dbReference type="AlphaFoldDB" id="A0A8J3FB28"/>
<dbReference type="Gene3D" id="3.40.1390.30">
    <property type="entry name" value="NIF3 (NGG1p interacting factor 3)-like"/>
    <property type="match status" value="1"/>
</dbReference>
<dbReference type="GO" id="GO:0046872">
    <property type="term" value="F:metal ion binding"/>
    <property type="evidence" value="ECO:0007669"/>
    <property type="project" value="UniProtKB-UniRule"/>
</dbReference>
<feature type="binding site" evidence="5">
    <location>
        <position position="334"/>
    </location>
    <ligand>
        <name>a divalent metal cation</name>
        <dbReference type="ChEBI" id="CHEBI:60240"/>
        <label>1</label>
    </ligand>
</feature>
<dbReference type="GO" id="GO:0005737">
    <property type="term" value="C:cytoplasm"/>
    <property type="evidence" value="ECO:0007669"/>
    <property type="project" value="TreeGrafter"/>
</dbReference>
<evidence type="ECO:0000256" key="5">
    <source>
        <dbReference type="PIRSR" id="PIRSR602678-1"/>
    </source>
</evidence>
<feature type="binding site" evidence="5">
    <location>
        <position position="108"/>
    </location>
    <ligand>
        <name>a divalent metal cation</name>
        <dbReference type="ChEBI" id="CHEBI:60240"/>
        <label>1</label>
    </ligand>
</feature>
<feature type="binding site" evidence="5">
    <location>
        <position position="337"/>
    </location>
    <ligand>
        <name>a divalent metal cation</name>
        <dbReference type="ChEBI" id="CHEBI:60240"/>
        <label>1</label>
    </ligand>
</feature>
<gene>
    <name evidence="6" type="ORF">GCM10007043_12200</name>
</gene>
<evidence type="ECO:0000313" key="7">
    <source>
        <dbReference type="Proteomes" id="UP000637720"/>
    </source>
</evidence>
<name>A0A8J3FB28_9BACI</name>
<sequence>MPMAVCHGQTVIQFLEAFAPKHLAVPDDRIGLQVGTLEKPVRRVMIALDVLEPVVDEAIAKGVDLIIAHHAPIFRPLTALRTDLPQGRLLAKLIRHDIAVYVAHTNLDVAPGGINDLMAERLGLLDTEVLDPLYEEKLKKIVVFVPKTHHRQVLDAMAEAGAGWIGNYSHCTFNVEGTGTFLPREGANPFIGQPGKLETVEEIRLETIVPEPLLKRVIQAMLKAHPYEEVAFDVYPVENAGRVYGLGRMGKLPEPLSLRALAEKVKEAFAVSAVRVVGDLDRQVETVAVLGGDGNKFVAKAARRGADVLITGDVYYHTAHDALALGLALIDPGHNVERIVKDALRARLAEELRRAGYATEVIASELSTDPFRFV</sequence>
<evidence type="ECO:0000256" key="3">
    <source>
        <dbReference type="ARBA" id="ARBA00022723"/>
    </source>
</evidence>
<evidence type="ECO:0000256" key="2">
    <source>
        <dbReference type="ARBA" id="ARBA00022112"/>
    </source>
</evidence>